<dbReference type="EMBL" id="FNPF01000001">
    <property type="protein sequence ID" value="SDX85484.1"/>
    <property type="molecule type" value="Genomic_DNA"/>
</dbReference>
<dbReference type="RefSeq" id="WP_245710726.1">
    <property type="nucleotide sequence ID" value="NZ_FNPF01000001.1"/>
</dbReference>
<evidence type="ECO:0000256" key="1">
    <source>
        <dbReference type="ARBA" id="ARBA00008061"/>
    </source>
</evidence>
<dbReference type="Pfam" id="PF02922">
    <property type="entry name" value="CBM_48"/>
    <property type="match status" value="1"/>
</dbReference>
<dbReference type="Gene3D" id="2.60.40.10">
    <property type="entry name" value="Immunoglobulins"/>
    <property type="match status" value="1"/>
</dbReference>
<dbReference type="NCBIfam" id="TIGR02100">
    <property type="entry name" value="glgX_debranch"/>
    <property type="match status" value="1"/>
</dbReference>
<feature type="domain" description="Glycosyl hydrolase family 13 catalytic" evidence="4">
    <location>
        <begin position="171"/>
        <end position="568"/>
    </location>
</feature>
<gene>
    <name evidence="5" type="ORF">SAMN05444340_101160</name>
</gene>
<evidence type="ECO:0000313" key="5">
    <source>
        <dbReference type="EMBL" id="SDX85484.1"/>
    </source>
</evidence>
<dbReference type="Gene3D" id="2.60.40.1180">
    <property type="entry name" value="Golgi alpha-mannosidase II"/>
    <property type="match status" value="1"/>
</dbReference>
<dbReference type="GO" id="GO:0004135">
    <property type="term" value="F:amylo-alpha-1,6-glucosidase activity"/>
    <property type="evidence" value="ECO:0007669"/>
    <property type="project" value="InterPro"/>
</dbReference>
<dbReference type="SMART" id="SM00642">
    <property type="entry name" value="Aamy"/>
    <property type="match status" value="1"/>
</dbReference>
<dbReference type="InterPro" id="IPR006047">
    <property type="entry name" value="GH13_cat_dom"/>
</dbReference>
<dbReference type="AlphaFoldDB" id="A0A1H3F5N1"/>
<dbReference type="Gene3D" id="3.20.20.80">
    <property type="entry name" value="Glycosidases"/>
    <property type="match status" value="1"/>
</dbReference>
<evidence type="ECO:0000313" key="6">
    <source>
        <dbReference type="Proteomes" id="UP000199286"/>
    </source>
</evidence>
<accession>A0A1H3F5N1</accession>
<dbReference type="InterPro" id="IPR013780">
    <property type="entry name" value="Glyco_hydro_b"/>
</dbReference>
<evidence type="ECO:0000256" key="3">
    <source>
        <dbReference type="ARBA" id="ARBA00023295"/>
    </source>
</evidence>
<protein>
    <submittedName>
        <fullName evidence="5">Glycogen operon protein</fullName>
    </submittedName>
</protein>
<reference evidence="5 6" key="1">
    <citation type="submission" date="2016-10" db="EMBL/GenBank/DDBJ databases">
        <authorList>
            <person name="de Groot N.N."/>
        </authorList>
    </citation>
    <scope>NUCLEOTIDE SEQUENCE [LARGE SCALE GENOMIC DNA]</scope>
    <source>
        <strain evidence="5 6">DSM 26880</strain>
    </source>
</reference>
<dbReference type="SUPFAM" id="SSF51011">
    <property type="entry name" value="Glycosyl hydrolase domain"/>
    <property type="match status" value="1"/>
</dbReference>
<keyword evidence="2" id="KW-0378">Hydrolase</keyword>
<dbReference type="InterPro" id="IPR017853">
    <property type="entry name" value="GH"/>
</dbReference>
<dbReference type="SUPFAM" id="SSF81296">
    <property type="entry name" value="E set domains"/>
    <property type="match status" value="1"/>
</dbReference>
<comment type="similarity">
    <text evidence="1">Belongs to the glycosyl hydrolase 13 family.</text>
</comment>
<name>A0A1H3F5N1_9RHOB</name>
<sequence>MIRRLSMAEGRADPMGATFDGEGVNFSVFSEHASRVTVCLFSDDGKTETHQLDLPERDGNVWHGYVSGLRPGQQYGLRADGPYAPYSGHRFNYHKLLLDPYAKRLTGHPRWHDALMGYSVGDRHADLSFDRRDSAPFMPRCVIEDPAFSWGGDRHPRTRDADTIIYEAHVKGLTKRFPDIDHPGTFLGLGSDRMLDYLTDLGITAIELLPVQAFLNDRFLVEKGLTNYWGYQTIGFFAPEPRYLHAGRIAEFQYMVARLHAAGIEVILDVVYNHTGEGDETGPTLSFRGLDNLSYYRLTPDRRGYVNDTGTGNTVNVDHPMVLRMILDSLRYWVEVMHVDGFRFDLCSTLGRTDDGYDRGAAFFDAIRQDPVLSRTKLIAEPWDIGPGGYQLGAFPPPFREWNDRFRDDVRRFWRIDLGCVPALATRLTGSAPQFDHSGRPATASVNLLTAHDGFTLMDLVSYAKKHNHANGEGNRDGHGENFSDNMGVEGRATSAALAEARALRRRNMMATLLLSQGTPMILAGDEIGNSQHGNNNAYCQDNAVGWIDWDNADDAFLDFTQKLIAFRKAHPILRQKRFLHSEEREPDGLIDLFWWHEDGRPMAQEDWDDASRTVLCAELRMASGTPAYAEREEALFLVFNAGDATVRAMVPGPFDRLRWHKRIDTHAGWFGDKPTAAHVEVAGPSVTVCVLEPHDD</sequence>
<dbReference type="GO" id="GO:0005980">
    <property type="term" value="P:glycogen catabolic process"/>
    <property type="evidence" value="ECO:0007669"/>
    <property type="project" value="InterPro"/>
</dbReference>
<dbReference type="InterPro" id="IPR011837">
    <property type="entry name" value="Glycogen_debranch_GlgX"/>
</dbReference>
<dbReference type="STRING" id="321339.SAMN05444340_101160"/>
<proteinExistence type="inferred from homology"/>
<dbReference type="CDD" id="cd11326">
    <property type="entry name" value="AmyAc_Glg_debranch"/>
    <property type="match status" value="1"/>
</dbReference>
<dbReference type="Pfam" id="PF00128">
    <property type="entry name" value="Alpha-amylase"/>
    <property type="match status" value="1"/>
</dbReference>
<dbReference type="InterPro" id="IPR004193">
    <property type="entry name" value="Glyco_hydro_13_N"/>
</dbReference>
<keyword evidence="6" id="KW-1185">Reference proteome</keyword>
<dbReference type="InterPro" id="IPR014756">
    <property type="entry name" value="Ig_E-set"/>
</dbReference>
<evidence type="ECO:0000259" key="4">
    <source>
        <dbReference type="SMART" id="SM00642"/>
    </source>
</evidence>
<evidence type="ECO:0000256" key="2">
    <source>
        <dbReference type="ARBA" id="ARBA00022801"/>
    </source>
</evidence>
<dbReference type="SUPFAM" id="SSF51445">
    <property type="entry name" value="(Trans)glycosidases"/>
    <property type="match status" value="1"/>
</dbReference>
<dbReference type="InterPro" id="IPR013783">
    <property type="entry name" value="Ig-like_fold"/>
</dbReference>
<dbReference type="InterPro" id="IPR044505">
    <property type="entry name" value="GlgX_Isoamylase_N_E_set"/>
</dbReference>
<dbReference type="CDD" id="cd02856">
    <property type="entry name" value="E_set_GDE_Isoamylase_N"/>
    <property type="match status" value="1"/>
</dbReference>
<dbReference type="PANTHER" id="PTHR43002">
    <property type="entry name" value="GLYCOGEN DEBRANCHING ENZYME"/>
    <property type="match status" value="1"/>
</dbReference>
<organism evidence="5 6">
    <name type="scientific">Citreimonas salinaria</name>
    <dbReference type="NCBI Taxonomy" id="321339"/>
    <lineage>
        <taxon>Bacteria</taxon>
        <taxon>Pseudomonadati</taxon>
        <taxon>Pseudomonadota</taxon>
        <taxon>Alphaproteobacteria</taxon>
        <taxon>Rhodobacterales</taxon>
        <taxon>Roseobacteraceae</taxon>
        <taxon>Citreimonas</taxon>
    </lineage>
</organism>
<dbReference type="Proteomes" id="UP000199286">
    <property type="component" value="Unassembled WGS sequence"/>
</dbReference>
<keyword evidence="3" id="KW-0326">Glycosidase</keyword>